<dbReference type="GO" id="GO:0016787">
    <property type="term" value="F:hydrolase activity"/>
    <property type="evidence" value="ECO:0007669"/>
    <property type="project" value="UniProtKB-KW"/>
</dbReference>
<proteinExistence type="inferred from homology"/>
<dbReference type="InterPro" id="IPR006439">
    <property type="entry name" value="HAD-SF_hydro_IA"/>
</dbReference>
<dbReference type="Pfam" id="PF00702">
    <property type="entry name" value="Hydrolase"/>
    <property type="match status" value="1"/>
</dbReference>
<gene>
    <name evidence="5" type="ORF">ACJEBJ_13975</name>
</gene>
<dbReference type="NCBIfam" id="TIGR01509">
    <property type="entry name" value="HAD-SF-IA-v3"/>
    <property type="match status" value="1"/>
</dbReference>
<dbReference type="SUPFAM" id="SSF56784">
    <property type="entry name" value="HAD-like"/>
    <property type="match status" value="1"/>
</dbReference>
<reference evidence="5 6" key="1">
    <citation type="submission" date="2024-11" db="EMBL/GenBank/DDBJ databases">
        <authorList>
            <person name="Lucas J.A."/>
        </authorList>
    </citation>
    <scope>NUCLEOTIDE SEQUENCE [LARGE SCALE GENOMIC DNA]</scope>
    <source>
        <strain evidence="5 6">Z 7.15</strain>
    </source>
</reference>
<organism evidence="5 6">
    <name type="scientific">Pseudomonas pergaminensis</name>
    <dbReference type="NCBI Taxonomy" id="2853159"/>
    <lineage>
        <taxon>Bacteria</taxon>
        <taxon>Pseudomonadati</taxon>
        <taxon>Pseudomonadota</taxon>
        <taxon>Gammaproteobacteria</taxon>
        <taxon>Pseudomonadales</taxon>
        <taxon>Pseudomonadaceae</taxon>
        <taxon>Pseudomonas</taxon>
    </lineage>
</organism>
<keyword evidence="4" id="KW-0460">Magnesium</keyword>
<dbReference type="InterPro" id="IPR023198">
    <property type="entry name" value="PGP-like_dom2"/>
</dbReference>
<dbReference type="PANTHER" id="PTHR46193:SF10">
    <property type="entry name" value="6-PHOSPHOGLUCONATE PHOSPHATASE"/>
    <property type="match status" value="1"/>
</dbReference>
<dbReference type="PANTHER" id="PTHR46193">
    <property type="entry name" value="6-PHOSPHOGLUCONATE PHOSPHATASE"/>
    <property type="match status" value="1"/>
</dbReference>
<evidence type="ECO:0000256" key="2">
    <source>
        <dbReference type="ARBA" id="ARBA00006171"/>
    </source>
</evidence>
<dbReference type="SFLD" id="SFLDS00003">
    <property type="entry name" value="Haloacid_Dehalogenase"/>
    <property type="match status" value="1"/>
</dbReference>
<comment type="caution">
    <text evidence="5">The sequence shown here is derived from an EMBL/GenBank/DDBJ whole genome shotgun (WGS) entry which is preliminary data.</text>
</comment>
<dbReference type="EMBL" id="JBJHQF010000019">
    <property type="protein sequence ID" value="MFK9005239.1"/>
    <property type="molecule type" value="Genomic_DNA"/>
</dbReference>
<evidence type="ECO:0000256" key="3">
    <source>
        <dbReference type="ARBA" id="ARBA00022723"/>
    </source>
</evidence>
<evidence type="ECO:0000256" key="4">
    <source>
        <dbReference type="ARBA" id="ARBA00022842"/>
    </source>
</evidence>
<dbReference type="InterPro" id="IPR051600">
    <property type="entry name" value="Beta-PGM-like"/>
</dbReference>
<dbReference type="InterPro" id="IPR023214">
    <property type="entry name" value="HAD_sf"/>
</dbReference>
<dbReference type="Gene3D" id="3.40.50.1000">
    <property type="entry name" value="HAD superfamily/HAD-like"/>
    <property type="match status" value="1"/>
</dbReference>
<keyword evidence="6" id="KW-1185">Reference proteome</keyword>
<evidence type="ECO:0000256" key="1">
    <source>
        <dbReference type="ARBA" id="ARBA00001946"/>
    </source>
</evidence>
<dbReference type="InterPro" id="IPR036412">
    <property type="entry name" value="HAD-like_sf"/>
</dbReference>
<evidence type="ECO:0000313" key="6">
    <source>
        <dbReference type="Proteomes" id="UP001623008"/>
    </source>
</evidence>
<sequence length="234" mass="25560">MCHSADIGELPGQVKTAALVGVPKLVIFDCDGVLVQSEEITLSVLIAMLNALAQRETMLDVTRFIEHFRGRKIADCLREAEQLLNVSLDDKFEQHFRQQALEALTHSLKATEGMIEVLEGLTVPYCVASSAPRNKIEHCLRMTGLLPYFEGRIFSCYELGRWKPDPLVFLTACDTYGVDVSDAVVVEDSVTGIQAAVAAHISVIGFGPAHRHSQLAAAGAVPISDIRQLLAIFN</sequence>
<dbReference type="Proteomes" id="UP001623008">
    <property type="component" value="Unassembled WGS sequence"/>
</dbReference>
<keyword evidence="5" id="KW-0378">Hydrolase</keyword>
<comment type="cofactor">
    <cofactor evidence="1">
        <name>Mg(2+)</name>
        <dbReference type="ChEBI" id="CHEBI:18420"/>
    </cofactor>
</comment>
<comment type="similarity">
    <text evidence="2">Belongs to the HAD-like hydrolase superfamily. CbbY/CbbZ/Gph/YieH family.</text>
</comment>
<name>A0ABW8R028_9PSED</name>
<dbReference type="RefSeq" id="WP_406597911.1">
    <property type="nucleotide sequence ID" value="NZ_JBJHQF010000019.1"/>
</dbReference>
<protein>
    <submittedName>
        <fullName evidence="5">HAD family hydrolase</fullName>
    </submittedName>
</protein>
<keyword evidence="3" id="KW-0479">Metal-binding</keyword>
<evidence type="ECO:0000313" key="5">
    <source>
        <dbReference type="EMBL" id="MFK9005239.1"/>
    </source>
</evidence>
<dbReference type="Gene3D" id="1.10.150.240">
    <property type="entry name" value="Putative phosphatase, domain 2"/>
    <property type="match status" value="1"/>
</dbReference>
<dbReference type="SFLD" id="SFLDG01129">
    <property type="entry name" value="C1.5:_HAD__Beta-PGM__Phosphata"/>
    <property type="match status" value="1"/>
</dbReference>
<accession>A0ABW8R028</accession>